<organism evidence="5 6">
    <name type="scientific">Paractinoplanes ovalisporus</name>
    <dbReference type="NCBI Taxonomy" id="2810368"/>
    <lineage>
        <taxon>Bacteria</taxon>
        <taxon>Bacillati</taxon>
        <taxon>Actinomycetota</taxon>
        <taxon>Actinomycetes</taxon>
        <taxon>Micromonosporales</taxon>
        <taxon>Micromonosporaceae</taxon>
        <taxon>Paractinoplanes</taxon>
    </lineage>
</organism>
<evidence type="ECO:0000259" key="4">
    <source>
        <dbReference type="SMART" id="SM00306"/>
    </source>
</evidence>
<dbReference type="CDD" id="cd00081">
    <property type="entry name" value="Hint"/>
    <property type="match status" value="1"/>
</dbReference>
<dbReference type="SUPFAM" id="SSF51294">
    <property type="entry name" value="Hedgehog/intein (Hint) domain"/>
    <property type="match status" value="1"/>
</dbReference>
<dbReference type="Gene3D" id="2.170.16.10">
    <property type="entry name" value="Hedgehog/Intein (Hint) domain"/>
    <property type="match status" value="1"/>
</dbReference>
<proteinExistence type="predicted"/>
<gene>
    <name evidence="5" type="ORF">JIG36_04290</name>
</gene>
<dbReference type="Proteomes" id="UP000632138">
    <property type="component" value="Unassembled WGS sequence"/>
</dbReference>
<feature type="coiled-coil region" evidence="1">
    <location>
        <begin position="223"/>
        <end position="263"/>
    </location>
</feature>
<sequence>MRALLMAALALLLVLAGLHAPPAAAKAPENPLLALLAGEAPIPVPPLDTENWDGTTGIDLTAERWRKAVADVAELSPEPEVRAAAVVALTSGDSQRIMQFATVEKRQLETQIAARKKQEAADNLARIRAMAGTGGAYFNAEVQRVLAGSDSDRAAFLEYGADIARARDEKVAADARARATQLRERVRILIAAAPAESQVRAAAEAALAGDDAAVAEFWKTGYLAAAKADAAAREQYLKDLEARNKAAEELSDLAQRAQRASQARTRLLVAHGDAVRELQRASNAMAGAANAARQADRVLAGPGTAAAKATELNAAKTQTANQIRAAQEAAQRSSEAAAIANSAADDLIDTGLTYGAEWSLIVNGMNSAVEAAQGAATTAGYAIDATIATNNAQGAQAQADAHAQQAIKWRQHAEEHAKAAAKLADAAKRQAEAAKTAAARTKKARQEAEAAEAAAWAAAERTRKERQEAEAQAAEAKRQRQIAESERAEAERQRAIAEQQASVARSQRAAAEAQAAAAAGARQRAESADQAAGAAATRAWNQENQARIARDEAMAAERAEQSAKARAAAMRAGVASAATESERQEAQRQADTAAAEAGTAGTAARSARSAANGATGAAANARAAANRAQGAAERAWAAAEAAQAAADAADAAADRAEAGAKQTHAARLRADAKAAVATAQEVKAAKAAQAAVSLAEKAANESVQALWSANRTRDEANAATTEAVAAAAQADIAVNAAAAARQSSAGIAEPANTAIGMVAPFTGDDIDADFVRLVAEQAQSIGEEQAAAAAQRAAEANLAAQRAAAAAQTANEQVKPAFNAAAAAAKSAADAAAAAAEAKKAAAAAAADGAAARNAAASAARADAQAKADALAARQAANEAANDAAIAGQAAQAAQAAADAAGSAASAAESDAAAAQGAASRAEADATRAQRAADSAQDYADSAAVAANSAVQLATEAQQAAERAEAADRQRAAEALANGVADNGDLPSGEEEQALLDSLTPEEREQYLQAKSEADKGLLDFLKENAWELFEELSGIGDIKKCVLEGNVEACLWTLVGMLPVGKILGATAKLAKLAPKILRFLDGLKAARKKAEDLISAVRHRNGCPVIPMPPPNSFVAGTPVLLADGSRKPIEDVRVGDLVLASDPVTGQTAAKPVTETISRSGDKTLVELTVRAEGRTTRLTATDNHPFWAPNLGEWIEAGKLVPGADLLTPQGERVTVEAIRERRQWAHVYNLTVAEFHTYYVVPDGLALLVHNISLIPCGTVPNSLPKTIPTRKPATVGNAAGNHNYTETFYNANAGTRGNVWVHHAVEQSVLKKYPGLFTADELHSVENLRGIPKGVVNNRVHLSAIRLAWNDFYKTHPSPTKQEVLDYASQVDDLLGHWFEPRIR</sequence>
<evidence type="ECO:0000256" key="1">
    <source>
        <dbReference type="SAM" id="Coils"/>
    </source>
</evidence>
<accession>A0ABS2A4J5</accession>
<dbReference type="InterPro" id="IPR003587">
    <property type="entry name" value="Hint_dom_N"/>
</dbReference>
<keyword evidence="6" id="KW-1185">Reference proteome</keyword>
<comment type="caution">
    <text evidence="5">The sequence shown here is derived from an EMBL/GenBank/DDBJ whole genome shotgun (WGS) entry which is preliminary data.</text>
</comment>
<evidence type="ECO:0000313" key="5">
    <source>
        <dbReference type="EMBL" id="MBM2614774.1"/>
    </source>
</evidence>
<dbReference type="EMBL" id="JAENHP010000001">
    <property type="protein sequence ID" value="MBM2614774.1"/>
    <property type="molecule type" value="Genomic_DNA"/>
</dbReference>
<dbReference type="SMART" id="SM00306">
    <property type="entry name" value="HintN"/>
    <property type="match status" value="1"/>
</dbReference>
<evidence type="ECO:0000313" key="6">
    <source>
        <dbReference type="Proteomes" id="UP000632138"/>
    </source>
</evidence>
<dbReference type="Pfam" id="PF07591">
    <property type="entry name" value="PT-HINT"/>
    <property type="match status" value="1"/>
</dbReference>
<reference evidence="5 6" key="1">
    <citation type="submission" date="2021-01" db="EMBL/GenBank/DDBJ databases">
        <title>Actinoplanes sp. nov. LDG1-06 isolated from lichen.</title>
        <authorList>
            <person name="Saeng-In P."/>
            <person name="Phongsopitanun W."/>
            <person name="Kanchanasin P."/>
            <person name="Yuki M."/>
            <person name="Kudo T."/>
            <person name="Ohkuma M."/>
            <person name="Tanasupawat S."/>
        </authorList>
    </citation>
    <scope>NUCLEOTIDE SEQUENCE [LARGE SCALE GENOMIC DNA]</scope>
    <source>
        <strain evidence="5 6">LDG1-06</strain>
    </source>
</reference>
<feature type="signal peptide" evidence="3">
    <location>
        <begin position="1"/>
        <end position="25"/>
    </location>
</feature>
<evidence type="ECO:0000256" key="3">
    <source>
        <dbReference type="SAM" id="SignalP"/>
    </source>
</evidence>
<feature type="compositionally biased region" description="Basic and acidic residues" evidence="2">
    <location>
        <begin position="460"/>
        <end position="495"/>
    </location>
</feature>
<feature type="chain" id="PRO_5046896764" description="Hint domain-containing protein" evidence="3">
    <location>
        <begin position="26"/>
        <end position="1390"/>
    </location>
</feature>
<feature type="region of interest" description="Disordered" evidence="2">
    <location>
        <begin position="574"/>
        <end position="608"/>
    </location>
</feature>
<dbReference type="InterPro" id="IPR036844">
    <property type="entry name" value="Hint_dom_sf"/>
</dbReference>
<dbReference type="RefSeq" id="WP_203374637.1">
    <property type="nucleotide sequence ID" value="NZ_JAENHP010000001.1"/>
</dbReference>
<protein>
    <recommendedName>
        <fullName evidence="4">Hint domain-containing protein</fullName>
    </recommendedName>
</protein>
<name>A0ABS2A4J5_9ACTN</name>
<keyword evidence="1" id="KW-0175">Coiled coil</keyword>
<feature type="compositionally biased region" description="Low complexity" evidence="2">
    <location>
        <begin position="589"/>
        <end position="608"/>
    </location>
</feature>
<feature type="domain" description="Hint" evidence="4">
    <location>
        <begin position="1113"/>
        <end position="1214"/>
    </location>
</feature>
<feature type="region of interest" description="Disordered" evidence="2">
    <location>
        <begin position="440"/>
        <end position="499"/>
    </location>
</feature>
<keyword evidence="3" id="KW-0732">Signal</keyword>
<evidence type="ECO:0000256" key="2">
    <source>
        <dbReference type="SAM" id="MobiDB-lite"/>
    </source>
</evidence>